<dbReference type="InterPro" id="IPR036291">
    <property type="entry name" value="NAD(P)-bd_dom_sf"/>
</dbReference>
<name>A0A1R1B0V5_PAELA</name>
<dbReference type="PANTHER" id="PTHR43377:SF2">
    <property type="entry name" value="BINDING ROSSMANN FOLD OXIDOREDUCTASE, PUTATIVE (AFU_ORTHOLOGUE AFUA_4G00560)-RELATED"/>
    <property type="match status" value="1"/>
</dbReference>
<dbReference type="InterPro" id="IPR000683">
    <property type="entry name" value="Gfo/Idh/MocA-like_OxRdtase_N"/>
</dbReference>
<dbReference type="SUPFAM" id="SSF55347">
    <property type="entry name" value="Glyceraldehyde-3-phosphate dehydrogenase-like, C-terminal domain"/>
    <property type="match status" value="1"/>
</dbReference>
<dbReference type="Gene3D" id="3.30.360.10">
    <property type="entry name" value="Dihydrodipicolinate Reductase, domain 2"/>
    <property type="match status" value="1"/>
</dbReference>
<evidence type="ECO:0000313" key="5">
    <source>
        <dbReference type="Proteomes" id="UP000187074"/>
    </source>
</evidence>
<dbReference type="PANTHER" id="PTHR43377">
    <property type="entry name" value="BILIVERDIN REDUCTASE A"/>
    <property type="match status" value="1"/>
</dbReference>
<feature type="domain" description="Gfo/Idh/MocA-like oxidoreductase C-terminal" evidence="3">
    <location>
        <begin position="139"/>
        <end position="339"/>
    </location>
</feature>
<dbReference type="Pfam" id="PF02894">
    <property type="entry name" value="GFO_IDH_MocA_C"/>
    <property type="match status" value="1"/>
</dbReference>
<evidence type="ECO:0000313" key="4">
    <source>
        <dbReference type="EMBL" id="OME92032.1"/>
    </source>
</evidence>
<dbReference type="SUPFAM" id="SSF51735">
    <property type="entry name" value="NAD(P)-binding Rossmann-fold domains"/>
    <property type="match status" value="1"/>
</dbReference>
<dbReference type="Proteomes" id="UP000187074">
    <property type="component" value="Unassembled WGS sequence"/>
</dbReference>
<evidence type="ECO:0000259" key="2">
    <source>
        <dbReference type="Pfam" id="PF01408"/>
    </source>
</evidence>
<organism evidence="4 5">
    <name type="scientific">Paenibacillus lautus</name>
    <name type="common">Bacillus lautus</name>
    <dbReference type="NCBI Taxonomy" id="1401"/>
    <lineage>
        <taxon>Bacteria</taxon>
        <taxon>Bacillati</taxon>
        <taxon>Bacillota</taxon>
        <taxon>Bacilli</taxon>
        <taxon>Bacillales</taxon>
        <taxon>Paenibacillaceae</taxon>
        <taxon>Paenibacillus</taxon>
    </lineage>
</organism>
<evidence type="ECO:0000256" key="1">
    <source>
        <dbReference type="ARBA" id="ARBA00010928"/>
    </source>
</evidence>
<dbReference type="STRING" id="1401.BK123_15460"/>
<comment type="caution">
    <text evidence="4">The sequence shown here is derived from an EMBL/GenBank/DDBJ whole genome shotgun (WGS) entry which is preliminary data.</text>
</comment>
<comment type="similarity">
    <text evidence="1">Belongs to the Gfo/Idh/MocA family.</text>
</comment>
<dbReference type="AlphaFoldDB" id="A0A1R1B0V5"/>
<dbReference type="InterPro" id="IPR004104">
    <property type="entry name" value="Gfo/Idh/MocA-like_OxRdtase_C"/>
</dbReference>
<evidence type="ECO:0000259" key="3">
    <source>
        <dbReference type="Pfam" id="PF02894"/>
    </source>
</evidence>
<feature type="domain" description="Gfo/Idh/MocA-like oxidoreductase N-terminal" evidence="2">
    <location>
        <begin position="4"/>
        <end position="125"/>
    </location>
</feature>
<gene>
    <name evidence="4" type="ORF">BK123_15460</name>
</gene>
<sequence length="428" mass="47988">MNKVKVALIGAGLRGINYMEYALMHPHELEVVAVAEPNQQRREQFKARHGLEDAACFEHWNDFFAGPKLADAVLICTQDKQHFEPTMRALEAGYHVLLEKPMSPDPEECIKMGEMASQAGLVFSICHVLRYTSFFTTLKELLERETIGQLMSIQHNENVGYWHQAHSFVRGNWRRKEDSSPMILAKSCHDLDILLWLADSDCLRVSSFGSLSHFTAEQAPEGAPKRCLDGCPVSDQCLYYAPDLYLTEDMNWPTSAISDDMSYEARYKALLEGPYGRCVYHCDNDVVDHQVVNLEFANNVTVAFTMSAFTRDVSRTIKLMGTRGEIRGAMEKNEIEIIHFGSGKIERISFADRGGHVGHGGGDMGLIKDFLRLVQTGGNHQGLTSASRSVQSHLMAFAAEQSRVDGKVISIKEFEQQFSAQVKTMPGK</sequence>
<reference evidence="4 5" key="1">
    <citation type="submission" date="2016-11" db="EMBL/GenBank/DDBJ databases">
        <title>Paenibacillus species isolates.</title>
        <authorList>
            <person name="Beno S.M."/>
        </authorList>
    </citation>
    <scope>NUCLEOTIDE SEQUENCE [LARGE SCALE GENOMIC DNA]</scope>
    <source>
        <strain evidence="4 5">FSL F4-0100</strain>
    </source>
</reference>
<dbReference type="GO" id="GO:0000166">
    <property type="term" value="F:nucleotide binding"/>
    <property type="evidence" value="ECO:0007669"/>
    <property type="project" value="InterPro"/>
</dbReference>
<protein>
    <submittedName>
        <fullName evidence="4">Oxidoreductase</fullName>
    </submittedName>
</protein>
<proteinExistence type="inferred from homology"/>
<accession>A0A1R1B0V5</accession>
<dbReference type="RefSeq" id="WP_076323293.1">
    <property type="nucleotide sequence ID" value="NZ_MRTF01000005.1"/>
</dbReference>
<dbReference type="EMBL" id="MRTF01000005">
    <property type="protein sequence ID" value="OME92032.1"/>
    <property type="molecule type" value="Genomic_DNA"/>
</dbReference>
<dbReference type="InterPro" id="IPR051450">
    <property type="entry name" value="Gfo/Idh/MocA_Oxidoreductases"/>
</dbReference>
<dbReference type="Gene3D" id="3.40.50.720">
    <property type="entry name" value="NAD(P)-binding Rossmann-like Domain"/>
    <property type="match status" value="1"/>
</dbReference>
<dbReference type="OrthoDB" id="9781031at2"/>
<dbReference type="Pfam" id="PF01408">
    <property type="entry name" value="GFO_IDH_MocA"/>
    <property type="match status" value="1"/>
</dbReference>